<comment type="caution">
    <text evidence="4">The sequence shown here is derived from an EMBL/GenBank/DDBJ whole genome shotgun (WGS) entry which is preliminary data.</text>
</comment>
<feature type="domain" description="Ice-binding protein C-terminal" evidence="2">
    <location>
        <begin position="266"/>
        <end position="291"/>
    </location>
</feature>
<gene>
    <name evidence="4" type="ORF">AACH10_01840</name>
</gene>
<evidence type="ECO:0000259" key="2">
    <source>
        <dbReference type="Pfam" id="PF07589"/>
    </source>
</evidence>
<feature type="domain" description="DUF4394" evidence="3">
    <location>
        <begin position="41"/>
        <end position="254"/>
    </location>
</feature>
<evidence type="ECO:0000259" key="3">
    <source>
        <dbReference type="Pfam" id="PF14339"/>
    </source>
</evidence>
<dbReference type="RefSeq" id="WP_341408648.1">
    <property type="nucleotide sequence ID" value="NZ_JBBUTH010000001.1"/>
</dbReference>
<name>A0ABU9CAS8_9BURK</name>
<dbReference type="NCBIfam" id="TIGR02595">
    <property type="entry name" value="PEP_CTERM"/>
    <property type="match status" value="1"/>
</dbReference>
<keyword evidence="1" id="KW-0732">Signal</keyword>
<protein>
    <submittedName>
        <fullName evidence="4">DUF4394 domain-containing protein</fullName>
    </submittedName>
</protein>
<dbReference type="Pfam" id="PF14339">
    <property type="entry name" value="DUF4394"/>
    <property type="match status" value="1"/>
</dbReference>
<dbReference type="Pfam" id="PF07589">
    <property type="entry name" value="PEP-CTERM"/>
    <property type="match status" value="1"/>
</dbReference>
<keyword evidence="5" id="KW-1185">Reference proteome</keyword>
<dbReference type="InterPro" id="IPR013424">
    <property type="entry name" value="Ice-binding_C"/>
</dbReference>
<reference evidence="4 5" key="1">
    <citation type="submission" date="2024-04" db="EMBL/GenBank/DDBJ databases">
        <title>Novel species of the genus Ideonella isolated from streams.</title>
        <authorList>
            <person name="Lu H."/>
        </authorList>
    </citation>
    <scope>NUCLEOTIDE SEQUENCE [LARGE SCALE GENOMIC DNA]</scope>
    <source>
        <strain evidence="4 5">DXS22W</strain>
    </source>
</reference>
<evidence type="ECO:0000256" key="1">
    <source>
        <dbReference type="SAM" id="SignalP"/>
    </source>
</evidence>
<dbReference type="SUPFAM" id="SSF63825">
    <property type="entry name" value="YWTD domain"/>
    <property type="match status" value="1"/>
</dbReference>
<sequence length="302" mass="31136">MPLRSLFRPATLAAAILSLCAGASQAITLIGLTSANEIARIDTQSMADSRVAITGLSMPGERLVGLDTRPSDGMLYGVSTANKIYTLDAMSGMATWRADLSAPVIVASRGYGIDFNPVADYNGATSLRLVSSAGDNFAINANSGVVGNAANKIASGYSAVAYTNSMPLMPPAPASTALYYIDSQSDMLRRASGAFNTPTITDVGALGIDVLRANGFDIAGNGMAYAALTLDDASLATGIYRIDLASGQASLLRQYQGTLGGLTVSAVPEPGTWAMLCAGLAWVGLSAWRRRHPASASAMPQA</sequence>
<feature type="chain" id="PRO_5045294398" evidence="1">
    <location>
        <begin position="27"/>
        <end position="302"/>
    </location>
</feature>
<dbReference type="InterPro" id="IPR025507">
    <property type="entry name" value="DUF4394"/>
</dbReference>
<evidence type="ECO:0000313" key="5">
    <source>
        <dbReference type="Proteomes" id="UP001365405"/>
    </source>
</evidence>
<organism evidence="4 5">
    <name type="scientific">Pseudaquabacterium inlustre</name>
    <dbReference type="NCBI Taxonomy" id="2984192"/>
    <lineage>
        <taxon>Bacteria</taxon>
        <taxon>Pseudomonadati</taxon>
        <taxon>Pseudomonadota</taxon>
        <taxon>Betaproteobacteria</taxon>
        <taxon>Burkholderiales</taxon>
        <taxon>Sphaerotilaceae</taxon>
        <taxon>Pseudaquabacterium</taxon>
    </lineage>
</organism>
<feature type="signal peptide" evidence="1">
    <location>
        <begin position="1"/>
        <end position="26"/>
    </location>
</feature>
<dbReference type="Proteomes" id="UP001365405">
    <property type="component" value="Unassembled WGS sequence"/>
</dbReference>
<accession>A0ABU9CAS8</accession>
<proteinExistence type="predicted"/>
<evidence type="ECO:0000313" key="4">
    <source>
        <dbReference type="EMBL" id="MEK8048973.1"/>
    </source>
</evidence>
<dbReference type="EMBL" id="JBBUTH010000001">
    <property type="protein sequence ID" value="MEK8048973.1"/>
    <property type="molecule type" value="Genomic_DNA"/>
</dbReference>